<proteinExistence type="inferred from homology"/>
<dbReference type="GO" id="GO:0004222">
    <property type="term" value="F:metalloendopeptidase activity"/>
    <property type="evidence" value="ECO:0007669"/>
    <property type="project" value="InterPro"/>
</dbReference>
<sequence length="415" mass="47279">MYKTKILENGLTIIGEEIPYLKSITLGIWINAGSRIEEAQVSGTSHFIEHMMFKGTKNRTSKEIASSIDNLGGQINAFTSKECTCYYVKLIDEHIDTGIDVLSDMILNSKFDKNDIDKERLIILEELKMYEDSPDDLSYDLLVENIYANDGLGMNIIGTKESLYNITRESMLEYLNKYYIPNNAVISIAGNFNFDDMVEKIKSKFGHWEKKNLSIDISEAKFNPCFISKNKDTEQVNLAMCLKGIPFENDEEVYSMAVVNNIFGGSISSRLFQKIREEKGLVYSIYSSQTLYRKCGELGIFASMSTENLQDVYNLIKKEIENIRENYLTEKEISESKEQLKGNYILDLESTSSRMMSTGKSMLLSKKVKTTDEILECINNVNINSIKKVVDKVFNIENIGTCIVGRDVEKILHLD</sequence>
<name>A0A069A9W8_CLODI</name>
<dbReference type="PATRIC" id="fig|1496.854.peg.3003"/>
<dbReference type="PANTHER" id="PTHR11851">
    <property type="entry name" value="METALLOPROTEASE"/>
    <property type="match status" value="1"/>
</dbReference>
<dbReference type="PROSITE" id="PS00143">
    <property type="entry name" value="INSULINASE"/>
    <property type="match status" value="1"/>
</dbReference>
<evidence type="ECO:0000259" key="4">
    <source>
        <dbReference type="Pfam" id="PF05193"/>
    </source>
</evidence>
<evidence type="ECO:0000313" key="6">
    <source>
        <dbReference type="EMBL" id="CDS86620.1"/>
    </source>
</evidence>
<dbReference type="EMBL" id="LK933005">
    <property type="protein sequence ID" value="CDT19240.1"/>
    <property type="molecule type" value="Genomic_DNA"/>
</dbReference>
<dbReference type="AlphaFoldDB" id="A0A069A9W8"/>
<accession>A0A069A9W8</accession>
<dbReference type="GO" id="GO:0006508">
    <property type="term" value="P:proteolysis"/>
    <property type="evidence" value="ECO:0007669"/>
    <property type="project" value="UniProtKB-KW"/>
</dbReference>
<dbReference type="EC" id="3.4.24.-" evidence="5"/>
<dbReference type="EMBL" id="LK932509">
    <property type="protein sequence ID" value="CDS86620.1"/>
    <property type="molecule type" value="Genomic_DNA"/>
</dbReference>
<gene>
    <name evidence="5" type="primary">mlpA</name>
    <name evidence="7" type="ORF">BN1095_340046</name>
    <name evidence="6" type="ORF">BN1096_560238</name>
    <name evidence="5" type="ORF">BN1097_540242</name>
</gene>
<protein>
    <submittedName>
        <fullName evidence="6">Putative peptidase, M16 family</fullName>
    </submittedName>
    <submittedName>
        <fullName evidence="5">Specific processing protease</fullName>
        <ecNumber evidence="5">3.4.24.-</ecNumber>
    </submittedName>
</protein>
<evidence type="ECO:0000259" key="3">
    <source>
        <dbReference type="Pfam" id="PF00675"/>
    </source>
</evidence>
<feature type="domain" description="Peptidase M16 N-terminal" evidence="3">
    <location>
        <begin position="16"/>
        <end position="159"/>
    </location>
</feature>
<organism evidence="5">
    <name type="scientific">Clostridioides difficile</name>
    <name type="common">Peptoclostridium difficile</name>
    <dbReference type="NCBI Taxonomy" id="1496"/>
    <lineage>
        <taxon>Bacteria</taxon>
        <taxon>Bacillati</taxon>
        <taxon>Bacillota</taxon>
        <taxon>Clostridia</taxon>
        <taxon>Peptostreptococcales</taxon>
        <taxon>Peptostreptococcaceae</taxon>
        <taxon>Clostridioides</taxon>
    </lineage>
</organism>
<dbReference type="InterPro" id="IPR007863">
    <property type="entry name" value="Peptidase_M16_C"/>
</dbReference>
<dbReference type="InterPro" id="IPR050361">
    <property type="entry name" value="MPP/UQCRC_Complex"/>
</dbReference>
<dbReference type="Pfam" id="PF05193">
    <property type="entry name" value="Peptidase_M16_C"/>
    <property type="match status" value="1"/>
</dbReference>
<dbReference type="InterPro" id="IPR011765">
    <property type="entry name" value="Pept_M16_N"/>
</dbReference>
<dbReference type="Gene3D" id="3.30.830.10">
    <property type="entry name" value="Metalloenzyme, LuxS/M16 peptidase-like"/>
    <property type="match status" value="2"/>
</dbReference>
<dbReference type="Pfam" id="PF00675">
    <property type="entry name" value="Peptidase_M16"/>
    <property type="match status" value="1"/>
</dbReference>
<dbReference type="EMBL" id="LK932392">
    <property type="protein sequence ID" value="CDS86138.1"/>
    <property type="molecule type" value="Genomic_DNA"/>
</dbReference>
<dbReference type="InterPro" id="IPR001431">
    <property type="entry name" value="Pept_M16_Zn_BS"/>
</dbReference>
<dbReference type="PANTHER" id="PTHR11851:SF49">
    <property type="entry name" value="MITOCHONDRIAL-PROCESSING PEPTIDASE SUBUNIT ALPHA"/>
    <property type="match status" value="1"/>
</dbReference>
<keyword evidence="5" id="KW-0645">Protease</keyword>
<keyword evidence="5" id="KW-0378">Hydrolase</keyword>
<comment type="similarity">
    <text evidence="1 2">Belongs to the peptidase M16 family.</text>
</comment>
<dbReference type="SUPFAM" id="SSF63411">
    <property type="entry name" value="LuxS/MPP-like metallohydrolase"/>
    <property type="match status" value="2"/>
</dbReference>
<dbReference type="KEGG" id="pdf:CD630DERM_13200"/>
<dbReference type="InterPro" id="IPR011249">
    <property type="entry name" value="Metalloenz_LuxS/M16"/>
</dbReference>
<dbReference type="GO" id="GO:0046872">
    <property type="term" value="F:metal ion binding"/>
    <property type="evidence" value="ECO:0007669"/>
    <property type="project" value="InterPro"/>
</dbReference>
<reference evidence="5" key="1">
    <citation type="submission" date="2014-07" db="EMBL/GenBank/DDBJ databases">
        <authorList>
            <person name="Monot Marc"/>
        </authorList>
    </citation>
    <scope>NUCLEOTIDE SEQUENCE</scope>
    <source>
        <strain evidence="7">7032989</strain>
        <strain evidence="5">7032994</strain>
    </source>
</reference>
<evidence type="ECO:0000256" key="2">
    <source>
        <dbReference type="RuleBase" id="RU004447"/>
    </source>
</evidence>
<evidence type="ECO:0000313" key="5">
    <source>
        <dbReference type="EMBL" id="CDS86138.1"/>
    </source>
</evidence>
<feature type="domain" description="Peptidase M16 C-terminal" evidence="4">
    <location>
        <begin position="165"/>
        <end position="340"/>
    </location>
</feature>
<dbReference type="RefSeq" id="WP_003438321.1">
    <property type="nucleotide sequence ID" value="NZ_BAABSG010000008.1"/>
</dbReference>
<evidence type="ECO:0000256" key="1">
    <source>
        <dbReference type="ARBA" id="ARBA00007261"/>
    </source>
</evidence>
<evidence type="ECO:0000313" key="7">
    <source>
        <dbReference type="EMBL" id="CDT19240.1"/>
    </source>
</evidence>